<comment type="caution">
    <text evidence="2">The sequence shown here is derived from an EMBL/GenBank/DDBJ whole genome shotgun (WGS) entry which is preliminary data.</text>
</comment>
<dbReference type="EMBL" id="CAXLJM020000164">
    <property type="protein sequence ID" value="CAL8146244.1"/>
    <property type="molecule type" value="Genomic_DNA"/>
</dbReference>
<feature type="transmembrane region" description="Helical" evidence="1">
    <location>
        <begin position="142"/>
        <end position="168"/>
    </location>
</feature>
<keyword evidence="1" id="KW-0812">Transmembrane</keyword>
<evidence type="ECO:0008006" key="4">
    <source>
        <dbReference type="Google" id="ProtNLM"/>
    </source>
</evidence>
<protein>
    <recommendedName>
        <fullName evidence="4">Odorant receptor</fullName>
    </recommendedName>
</protein>
<keyword evidence="1" id="KW-0472">Membrane</keyword>
<accession>A0ABP1S7M9</accession>
<sequence>METTLNWKAFEFYDVVFFYMYPALLHMNPKKRVISQHPPNWKLIPWFLTQIVGISFLCFLIWLIILRETFYPTSRFSAMQLTIYIALGSAMLLILGWSIIPLVVPENVPICNQVFGWEHKLELDFPQQLIKIREEDSKKLDLIGLMLCSTTCLMSLSPFPIIFISALVNMDPINYIFEEFLPEPMQREAVDHILIPLLIRLAIISPLMFEGTRTMLNSCNMLVSYVHAITNGLRMLGKIRRPEEFIPRYRQIQLLTMLNSGAAGFLGALLIGVGQAATTALLWMTINGYELAPTLLLYVVFPIVAFVVICFTILMFEQSVAIFELSNELVVKYWRIGCVERVSGDGKPELLIDKGIMRVAKSLKPFAMTLGPIRPIKRGFEMEYLDLLMNNLTNALLLIDI</sequence>
<evidence type="ECO:0000313" key="2">
    <source>
        <dbReference type="EMBL" id="CAL8146244.1"/>
    </source>
</evidence>
<proteinExistence type="predicted"/>
<evidence type="ECO:0000256" key="1">
    <source>
        <dbReference type="SAM" id="Phobius"/>
    </source>
</evidence>
<feature type="transmembrane region" description="Helical" evidence="1">
    <location>
        <begin position="78"/>
        <end position="100"/>
    </location>
</feature>
<feature type="transmembrane region" description="Helical" evidence="1">
    <location>
        <begin position="254"/>
        <end position="283"/>
    </location>
</feature>
<reference evidence="2 3" key="1">
    <citation type="submission" date="2024-08" db="EMBL/GenBank/DDBJ databases">
        <authorList>
            <person name="Cucini C."/>
            <person name="Frati F."/>
        </authorList>
    </citation>
    <scope>NUCLEOTIDE SEQUENCE [LARGE SCALE GENOMIC DNA]</scope>
</reference>
<name>A0ABP1S7M9_9HEXA</name>
<feature type="transmembrane region" description="Helical" evidence="1">
    <location>
        <begin position="43"/>
        <end position="66"/>
    </location>
</feature>
<feature type="transmembrane region" description="Helical" evidence="1">
    <location>
        <begin position="295"/>
        <end position="316"/>
    </location>
</feature>
<keyword evidence="3" id="KW-1185">Reference proteome</keyword>
<organism evidence="2 3">
    <name type="scientific">Orchesella dallaii</name>
    <dbReference type="NCBI Taxonomy" id="48710"/>
    <lineage>
        <taxon>Eukaryota</taxon>
        <taxon>Metazoa</taxon>
        <taxon>Ecdysozoa</taxon>
        <taxon>Arthropoda</taxon>
        <taxon>Hexapoda</taxon>
        <taxon>Collembola</taxon>
        <taxon>Entomobryomorpha</taxon>
        <taxon>Entomobryoidea</taxon>
        <taxon>Orchesellidae</taxon>
        <taxon>Orchesellinae</taxon>
        <taxon>Orchesella</taxon>
    </lineage>
</organism>
<dbReference type="Proteomes" id="UP001642540">
    <property type="component" value="Unassembled WGS sequence"/>
</dbReference>
<evidence type="ECO:0000313" key="3">
    <source>
        <dbReference type="Proteomes" id="UP001642540"/>
    </source>
</evidence>
<keyword evidence="1" id="KW-1133">Transmembrane helix</keyword>
<gene>
    <name evidence="2" type="ORF">ODALV1_LOCUS30752</name>
</gene>